<dbReference type="Gene3D" id="3.40.190.10">
    <property type="entry name" value="Periplasmic binding protein-like II"/>
    <property type="match status" value="1"/>
</dbReference>
<proteinExistence type="predicted"/>
<feature type="chain" id="PRO_5039526720" evidence="1">
    <location>
        <begin position="22"/>
        <end position="460"/>
    </location>
</feature>
<dbReference type="InterPro" id="IPR006059">
    <property type="entry name" value="SBP"/>
</dbReference>
<evidence type="ECO:0000313" key="2">
    <source>
        <dbReference type="EMBL" id="MBB3154780.1"/>
    </source>
</evidence>
<dbReference type="CDD" id="cd13585">
    <property type="entry name" value="PBP2_TMBP_like"/>
    <property type="match status" value="1"/>
</dbReference>
<dbReference type="Proteomes" id="UP000518605">
    <property type="component" value="Unassembled WGS sequence"/>
</dbReference>
<evidence type="ECO:0000256" key="1">
    <source>
        <dbReference type="SAM" id="SignalP"/>
    </source>
</evidence>
<dbReference type="SUPFAM" id="SSF53850">
    <property type="entry name" value="Periplasmic binding protein-like II"/>
    <property type="match status" value="1"/>
</dbReference>
<dbReference type="AlphaFoldDB" id="A0A7W5GCG1"/>
<organism evidence="2 3">
    <name type="scientific">Paenibacillus endophyticus</name>
    <dbReference type="NCBI Taxonomy" id="1294268"/>
    <lineage>
        <taxon>Bacteria</taxon>
        <taxon>Bacillati</taxon>
        <taxon>Bacillota</taxon>
        <taxon>Bacilli</taxon>
        <taxon>Bacillales</taxon>
        <taxon>Paenibacillaceae</taxon>
        <taxon>Paenibacillus</taxon>
    </lineage>
</organism>
<dbReference type="PANTHER" id="PTHR43649">
    <property type="entry name" value="ARABINOSE-BINDING PROTEIN-RELATED"/>
    <property type="match status" value="1"/>
</dbReference>
<dbReference type="EMBL" id="JACHXW010000018">
    <property type="protein sequence ID" value="MBB3154780.1"/>
    <property type="molecule type" value="Genomic_DNA"/>
</dbReference>
<feature type="signal peptide" evidence="1">
    <location>
        <begin position="1"/>
        <end position="21"/>
    </location>
</feature>
<evidence type="ECO:0000313" key="3">
    <source>
        <dbReference type="Proteomes" id="UP000518605"/>
    </source>
</evidence>
<dbReference type="InterPro" id="IPR050490">
    <property type="entry name" value="Bact_solute-bd_prot1"/>
</dbReference>
<reference evidence="2 3" key="1">
    <citation type="submission" date="2020-08" db="EMBL/GenBank/DDBJ databases">
        <title>Genomic Encyclopedia of Type Strains, Phase III (KMG-III): the genomes of soil and plant-associated and newly described type strains.</title>
        <authorList>
            <person name="Whitman W."/>
        </authorList>
    </citation>
    <scope>NUCLEOTIDE SEQUENCE [LARGE SCALE GENOMIC DNA]</scope>
    <source>
        <strain evidence="2 3">CECT 8234</strain>
    </source>
</reference>
<keyword evidence="1" id="KW-0732">Signal</keyword>
<gene>
    <name evidence="2" type="ORF">FHS16_004862</name>
</gene>
<protein>
    <submittedName>
        <fullName evidence="2">Multiple sugar transport system substrate-binding protein</fullName>
    </submittedName>
</protein>
<keyword evidence="2" id="KW-0762">Sugar transport</keyword>
<keyword evidence="2" id="KW-0813">Transport</keyword>
<dbReference type="PANTHER" id="PTHR43649:SF30">
    <property type="entry name" value="ABC TRANSPORTER SUBSTRATE-BINDING PROTEIN"/>
    <property type="match status" value="1"/>
</dbReference>
<name>A0A7W5GCG1_9BACL</name>
<dbReference type="PROSITE" id="PS51257">
    <property type="entry name" value="PROKAR_LIPOPROTEIN"/>
    <property type="match status" value="1"/>
</dbReference>
<dbReference type="RefSeq" id="WP_246431922.1">
    <property type="nucleotide sequence ID" value="NZ_CBCSLB010000018.1"/>
</dbReference>
<comment type="caution">
    <text evidence="2">The sequence shown here is derived from an EMBL/GenBank/DDBJ whole genome shotgun (WGS) entry which is preliminary data.</text>
</comment>
<accession>A0A7W5GCG1</accession>
<dbReference type="Pfam" id="PF01547">
    <property type="entry name" value="SBP_bac_1"/>
    <property type="match status" value="1"/>
</dbReference>
<sequence>MNRTRSGLSFMLLLCAILMLAGCSESGSDSTDADLHDKSAEWNKDKVVLTYASWGSPNEKQAKERMIEKFMERYPWITIQYMYEPGDYTTKLTTMYASNNAPDVFMMYKHTALQWAEQGKFYNLKSFLDEDAEINEETLIPNAVMYWDEGKVAGVKVAEEAFALYYNADLFLEAGVELPPAKSENAWSWEQFLEAAKKLTLDRNGQNALSSEFDAAHIVQFGVRFNTWMWHLMVPSNNTSVITPDGSRMNLDDPAVIDAVQKLADLIYVHHVSPSPVQEKNLPQPALALQSRKIAMDLDGQWVQLDLGAAGVNFGVGVLPKLKSSKTVQFGEPLVMSATTKHPKEAWLFYKWQLDSENSIDLHASGLWMPLLKDYYEKPELIARWADVKPGHPSGYQDAVMRQTIENGVNSYDFYLKNNEYITAILNPALDQVWLGKKSVKEAFESVDEKIDATFKGTYP</sequence>
<keyword evidence="3" id="KW-1185">Reference proteome</keyword>